<organism evidence="1 2">
    <name type="scientific">Sulfurimonas crateris</name>
    <dbReference type="NCBI Taxonomy" id="2574727"/>
    <lineage>
        <taxon>Bacteria</taxon>
        <taxon>Pseudomonadati</taxon>
        <taxon>Campylobacterota</taxon>
        <taxon>Epsilonproteobacteria</taxon>
        <taxon>Campylobacterales</taxon>
        <taxon>Sulfurimonadaceae</taxon>
        <taxon>Sulfurimonas</taxon>
    </lineage>
</organism>
<dbReference type="PANTHER" id="PTHR36842">
    <property type="entry name" value="PROTEIN TOLB HOMOLOG"/>
    <property type="match status" value="1"/>
</dbReference>
<dbReference type="AlphaFoldDB" id="A0A4U2Z656"/>
<dbReference type="InterPro" id="IPR011042">
    <property type="entry name" value="6-blade_b-propeller_TolB-like"/>
</dbReference>
<protein>
    <submittedName>
        <fullName evidence="1">Tol-Pal system protein TolB</fullName>
    </submittedName>
</protein>
<dbReference type="Gene3D" id="2.120.10.30">
    <property type="entry name" value="TolB, C-terminal domain"/>
    <property type="match status" value="1"/>
</dbReference>
<accession>A0A4U2Z656</accession>
<dbReference type="OrthoDB" id="9815657at2"/>
<gene>
    <name evidence="1" type="primary">tolB</name>
    <name evidence="1" type="ORF">FCU45_06520</name>
</gene>
<evidence type="ECO:0000313" key="2">
    <source>
        <dbReference type="Proteomes" id="UP000309561"/>
    </source>
</evidence>
<dbReference type="Proteomes" id="UP000309561">
    <property type="component" value="Unassembled WGS sequence"/>
</dbReference>
<keyword evidence="2" id="KW-1185">Reference proteome</keyword>
<reference evidence="1 2" key="1">
    <citation type="submission" date="2019-04" db="EMBL/GenBank/DDBJ databases">
        <title>Sulfurimonas crateris sp. nov. a facultative anaerobic sulfur-oxidizing chemolithautotrophic bacterium isolated from a terrestrial mud vulcano.</title>
        <authorList>
            <person name="Ratnikova N.M."/>
            <person name="Slobodkin A.I."/>
            <person name="Merkel A.Y."/>
            <person name="Novikov A."/>
            <person name="Bonch-Osmolovskaya E.A."/>
            <person name="Slobodkina G.B."/>
        </authorList>
    </citation>
    <scope>NUCLEOTIDE SEQUENCE [LARGE SCALE GENOMIC DNA]</scope>
    <source>
        <strain evidence="1 2">SN118</strain>
    </source>
</reference>
<proteinExistence type="predicted"/>
<dbReference type="NCBIfam" id="NF003124">
    <property type="entry name" value="PRK04043.1"/>
    <property type="match status" value="1"/>
</dbReference>
<name>A0A4U2Z656_9BACT</name>
<comment type="caution">
    <text evidence="1">The sequence shown here is derived from an EMBL/GenBank/DDBJ whole genome shotgun (WGS) entry which is preliminary data.</text>
</comment>
<dbReference type="RefSeq" id="WP_137013518.1">
    <property type="nucleotide sequence ID" value="NZ_SZPX01000004.1"/>
</dbReference>
<evidence type="ECO:0000313" key="1">
    <source>
        <dbReference type="EMBL" id="TKI69707.1"/>
    </source>
</evidence>
<dbReference type="SUPFAM" id="SSF69304">
    <property type="entry name" value="Tricorn protease N-terminal domain"/>
    <property type="match status" value="1"/>
</dbReference>
<sequence length="416" mass="47469">MKILISFLITITFMFASDATIEVVKKVDSLPSLAIEDSSVSYDETFRNRFFKSLLADLNVLSIFNVDRYHRKVSYDASTVLVENKDMNYILRYKLSEDDNRALNLELKLISQDKVIFNKNYKVGNTNVYMFVSHTIAYDINKFMGEAPVEWMKRKVIFSRMVDPQKSELVIADYTLTYQHVVVKGGFNIFPKWANKEQSAFYYSSLDEKVPTLKYVDIKTGQSRVIKSSDGMMICSDVSDDGSKLLLTMAPQGQPDIYIYDVRTKSTKKLTTFGGIDVGAQFLGNDSIVFVSDRLGYPNIFSKNLNTGSVEQMVYYGKSNAACSVFGQYIVYKARESSESFGDNTFNLHLISMETDFIRRLTAVGVNEFPRFSVDGDAIIFIKNYKAQSSIGIIRLNHNKNYLFPLKYGKVQSMDW</sequence>
<dbReference type="EMBL" id="SZPX01000004">
    <property type="protein sequence ID" value="TKI69707.1"/>
    <property type="molecule type" value="Genomic_DNA"/>
</dbReference>
<dbReference type="PANTHER" id="PTHR36842:SF1">
    <property type="entry name" value="PROTEIN TOLB"/>
    <property type="match status" value="1"/>
</dbReference>